<dbReference type="InterPro" id="IPR009858">
    <property type="entry name" value="DUF1415"/>
</dbReference>
<reference evidence="2" key="1">
    <citation type="submission" date="2017-08" db="EMBL/GenBank/DDBJ databases">
        <title>A dynamic microbial community with high functional redundancy inhabits the cold, oxic subseafloor aquifer.</title>
        <authorList>
            <person name="Tully B.J."/>
            <person name="Wheat C.G."/>
            <person name="Glazer B.T."/>
            <person name="Huber J.A."/>
        </authorList>
    </citation>
    <scope>NUCLEOTIDE SEQUENCE [LARGE SCALE GENOMIC DNA]</scope>
</reference>
<dbReference type="EMBL" id="NVQR01000120">
    <property type="protein sequence ID" value="PCH59403.1"/>
    <property type="molecule type" value="Genomic_DNA"/>
</dbReference>
<proteinExistence type="predicted"/>
<protein>
    <recommendedName>
        <fullName evidence="3">DUF1415 domain-containing protein</fullName>
    </recommendedName>
</protein>
<accession>A0A2A4MHK7</accession>
<name>A0A2A4MHK7_9GAMM</name>
<sequence>MDKDGIFEAVKFWVSSVVVNLNLCPFASYEIDRDSVRFYVSEASSQEQLLEQLQLEFKHLDEDGTIATTLLIHPHVLQDFYDYNEFLGLAEALINDLNLQGVYQIASFHPQYQFADSEANDASNFTNRSPYPMLHILREESLQWAVENYPEDTAEIPQHNIDLLESIGIDDLQIRLEACYEAQNKAQNETQDEE</sequence>
<evidence type="ECO:0000313" key="1">
    <source>
        <dbReference type="EMBL" id="PCH59403.1"/>
    </source>
</evidence>
<evidence type="ECO:0000313" key="2">
    <source>
        <dbReference type="Proteomes" id="UP000218172"/>
    </source>
</evidence>
<dbReference type="AlphaFoldDB" id="A0A2A4MHK7"/>
<dbReference type="Proteomes" id="UP000218172">
    <property type="component" value="Unassembled WGS sequence"/>
</dbReference>
<comment type="caution">
    <text evidence="1">The sequence shown here is derived from an EMBL/GenBank/DDBJ whole genome shotgun (WGS) entry which is preliminary data.</text>
</comment>
<evidence type="ECO:0008006" key="3">
    <source>
        <dbReference type="Google" id="ProtNLM"/>
    </source>
</evidence>
<gene>
    <name evidence="1" type="ORF">COC19_07110</name>
</gene>
<dbReference type="Pfam" id="PF07209">
    <property type="entry name" value="DUF1415"/>
    <property type="match status" value="1"/>
</dbReference>
<organism evidence="1 2">
    <name type="scientific">SAR86 cluster bacterium</name>
    <dbReference type="NCBI Taxonomy" id="2030880"/>
    <lineage>
        <taxon>Bacteria</taxon>
        <taxon>Pseudomonadati</taxon>
        <taxon>Pseudomonadota</taxon>
        <taxon>Gammaproteobacteria</taxon>
        <taxon>SAR86 cluster</taxon>
    </lineage>
</organism>